<keyword evidence="1" id="KW-0472">Membrane</keyword>
<evidence type="ECO:0000313" key="2">
    <source>
        <dbReference type="EMBL" id="MBW82905.1"/>
    </source>
</evidence>
<dbReference type="AlphaFoldDB" id="A0A2P2INV2"/>
<accession>A0A2P2INV2</accession>
<dbReference type="EMBL" id="GGEC01002422">
    <property type="protein sequence ID" value="MBW82905.1"/>
    <property type="molecule type" value="Transcribed_RNA"/>
</dbReference>
<reference evidence="2" key="1">
    <citation type="submission" date="2018-02" db="EMBL/GenBank/DDBJ databases">
        <title>Rhizophora mucronata_Transcriptome.</title>
        <authorList>
            <person name="Meera S.P."/>
            <person name="Sreeshan A."/>
            <person name="Augustine A."/>
        </authorList>
    </citation>
    <scope>NUCLEOTIDE SEQUENCE</scope>
    <source>
        <tissue evidence="2">Leaf</tissue>
    </source>
</reference>
<keyword evidence="1" id="KW-1133">Transmembrane helix</keyword>
<keyword evidence="1" id="KW-0812">Transmembrane</keyword>
<feature type="transmembrane region" description="Helical" evidence="1">
    <location>
        <begin position="12"/>
        <end position="33"/>
    </location>
</feature>
<proteinExistence type="predicted"/>
<sequence length="35" mass="3927">MSFSYPLTTWLGTHSLVACTPFPFFVFILAEVLSC</sequence>
<protein>
    <submittedName>
        <fullName evidence="2">Uncharacterized protein</fullName>
    </submittedName>
</protein>
<organism evidence="2">
    <name type="scientific">Rhizophora mucronata</name>
    <name type="common">Asiatic mangrove</name>
    <dbReference type="NCBI Taxonomy" id="61149"/>
    <lineage>
        <taxon>Eukaryota</taxon>
        <taxon>Viridiplantae</taxon>
        <taxon>Streptophyta</taxon>
        <taxon>Embryophyta</taxon>
        <taxon>Tracheophyta</taxon>
        <taxon>Spermatophyta</taxon>
        <taxon>Magnoliopsida</taxon>
        <taxon>eudicotyledons</taxon>
        <taxon>Gunneridae</taxon>
        <taxon>Pentapetalae</taxon>
        <taxon>rosids</taxon>
        <taxon>fabids</taxon>
        <taxon>Malpighiales</taxon>
        <taxon>Rhizophoraceae</taxon>
        <taxon>Rhizophora</taxon>
    </lineage>
</organism>
<evidence type="ECO:0000256" key="1">
    <source>
        <dbReference type="SAM" id="Phobius"/>
    </source>
</evidence>
<name>A0A2P2INV2_RHIMU</name>